<feature type="compositionally biased region" description="Basic and acidic residues" evidence="1">
    <location>
        <begin position="1"/>
        <end position="13"/>
    </location>
</feature>
<name>A0A9R0Z867_TRITD</name>
<keyword evidence="3" id="KW-1185">Reference proteome</keyword>
<protein>
    <recommendedName>
        <fullName evidence="4">UspA domain-containing protein</fullName>
    </recommendedName>
</protein>
<dbReference type="Gramene" id="TRITD7Av1G076420.1">
    <property type="protein sequence ID" value="TRITD7Av1G076420.1"/>
    <property type="gene ID" value="TRITD7Av1G076420"/>
</dbReference>
<evidence type="ECO:0000256" key="1">
    <source>
        <dbReference type="SAM" id="MobiDB-lite"/>
    </source>
</evidence>
<dbReference type="EMBL" id="LT934123">
    <property type="protein sequence ID" value="VAI73089.1"/>
    <property type="molecule type" value="Genomic_DNA"/>
</dbReference>
<evidence type="ECO:0008006" key="4">
    <source>
        <dbReference type="Google" id="ProtNLM"/>
    </source>
</evidence>
<sequence length="116" mass="12232">MAEAIRDDHRGAVDDDTGLRPTNNGDSTWEIEELEPDDRTAGPPPPPPPGAAATSDADDVYVAVGKGGSSMAALSWALTQLARPRSFVYLVHVFPVVATIPTPCNQATLFSPFPTS</sequence>
<dbReference type="PANTHER" id="PTHR47382:SF3">
    <property type="entry name" value="ADENINE NUCLEOTIDE ALPHA HYDROLASES-LIKE SUPERFAMILY PROTEIN"/>
    <property type="match status" value="1"/>
</dbReference>
<feature type="region of interest" description="Disordered" evidence="1">
    <location>
        <begin position="1"/>
        <end position="57"/>
    </location>
</feature>
<dbReference type="AlphaFoldDB" id="A0A9R0Z867"/>
<dbReference type="PANTHER" id="PTHR47382">
    <property type="entry name" value="U-BOX DOMAIN-CONTAINING PROTEIN 52-LIKE"/>
    <property type="match status" value="1"/>
</dbReference>
<evidence type="ECO:0000313" key="2">
    <source>
        <dbReference type="EMBL" id="VAI73089.1"/>
    </source>
</evidence>
<reference evidence="2 3" key="1">
    <citation type="submission" date="2017-09" db="EMBL/GenBank/DDBJ databases">
        <authorList>
            <consortium name="International Durum Wheat Genome Sequencing Consortium (IDWGSC)"/>
            <person name="Milanesi L."/>
        </authorList>
    </citation>
    <scope>NUCLEOTIDE SEQUENCE [LARGE SCALE GENOMIC DNA]</scope>
    <source>
        <strain evidence="3">cv. Svevo</strain>
    </source>
</reference>
<proteinExistence type="predicted"/>
<dbReference type="Proteomes" id="UP000324705">
    <property type="component" value="Chromosome 7A"/>
</dbReference>
<accession>A0A9R0Z867</accession>
<gene>
    <name evidence="2" type="ORF">TRITD_7Av1G076420</name>
</gene>
<evidence type="ECO:0000313" key="3">
    <source>
        <dbReference type="Proteomes" id="UP000324705"/>
    </source>
</evidence>
<organism evidence="2 3">
    <name type="scientific">Triticum turgidum subsp. durum</name>
    <name type="common">Durum wheat</name>
    <name type="synonym">Triticum durum</name>
    <dbReference type="NCBI Taxonomy" id="4567"/>
    <lineage>
        <taxon>Eukaryota</taxon>
        <taxon>Viridiplantae</taxon>
        <taxon>Streptophyta</taxon>
        <taxon>Embryophyta</taxon>
        <taxon>Tracheophyta</taxon>
        <taxon>Spermatophyta</taxon>
        <taxon>Magnoliopsida</taxon>
        <taxon>Liliopsida</taxon>
        <taxon>Poales</taxon>
        <taxon>Poaceae</taxon>
        <taxon>BOP clade</taxon>
        <taxon>Pooideae</taxon>
        <taxon>Triticodae</taxon>
        <taxon>Triticeae</taxon>
        <taxon>Triticinae</taxon>
        <taxon>Triticum</taxon>
    </lineage>
</organism>